<accession>A0AB74IRW1</accession>
<feature type="transmembrane region" description="Helical" evidence="1">
    <location>
        <begin position="138"/>
        <end position="159"/>
    </location>
</feature>
<dbReference type="PANTHER" id="PTHR35408">
    <property type="entry name" value="CHROMOSOME 15, WHOLE GENOME SHOTGUN SEQUENCE"/>
    <property type="match status" value="1"/>
</dbReference>
<name>A0AB74IRW1_AURPU</name>
<gene>
    <name evidence="2" type="ORF">D6D21_07470</name>
</gene>
<protein>
    <submittedName>
        <fullName evidence="2">Uncharacterized protein</fullName>
    </submittedName>
</protein>
<keyword evidence="1" id="KW-0472">Membrane</keyword>
<keyword evidence="1" id="KW-1133">Transmembrane helix</keyword>
<reference evidence="2 3" key="1">
    <citation type="submission" date="2018-10" db="EMBL/GenBank/DDBJ databases">
        <title>Fifty Aureobasidium pullulans genomes reveal a recombining polyextremotolerant generalist.</title>
        <authorList>
            <person name="Gostincar C."/>
            <person name="Turk M."/>
            <person name="Zajc J."/>
            <person name="Gunde-Cimerman N."/>
        </authorList>
    </citation>
    <scope>NUCLEOTIDE SEQUENCE [LARGE SCALE GENOMIC DNA]</scope>
    <source>
        <strain evidence="2 3">EXF-10796</strain>
    </source>
</reference>
<dbReference type="Proteomes" id="UP000309076">
    <property type="component" value="Unassembled WGS sequence"/>
</dbReference>
<proteinExistence type="predicted"/>
<dbReference type="PANTHER" id="PTHR35408:SF1">
    <property type="entry name" value="GLYCOSYLTRANSFERASE 2-LIKE DOMAIN-CONTAINING PROTEIN"/>
    <property type="match status" value="1"/>
</dbReference>
<dbReference type="EMBL" id="QZAM01000173">
    <property type="protein sequence ID" value="THW39094.1"/>
    <property type="molecule type" value="Genomic_DNA"/>
</dbReference>
<evidence type="ECO:0000256" key="1">
    <source>
        <dbReference type="SAM" id="Phobius"/>
    </source>
</evidence>
<organism evidence="2 3">
    <name type="scientific">Aureobasidium pullulans</name>
    <name type="common">Black yeast</name>
    <name type="synonym">Pullularia pullulans</name>
    <dbReference type="NCBI Taxonomy" id="5580"/>
    <lineage>
        <taxon>Eukaryota</taxon>
        <taxon>Fungi</taxon>
        <taxon>Dikarya</taxon>
        <taxon>Ascomycota</taxon>
        <taxon>Pezizomycotina</taxon>
        <taxon>Dothideomycetes</taxon>
        <taxon>Dothideomycetidae</taxon>
        <taxon>Dothideales</taxon>
        <taxon>Saccotheciaceae</taxon>
        <taxon>Aureobasidium</taxon>
    </lineage>
</organism>
<feature type="transmembrane region" description="Helical" evidence="1">
    <location>
        <begin position="85"/>
        <end position="105"/>
    </location>
</feature>
<sequence>MHLAAANYSSTPYDTGRLEDPLRNCSATSLPRECRYHRSLPSCHISELTMPLDVYLSMIVVFTGLRNVALAVLRYRIGEKPLLSSLFTNLMWILLMSIFLGGLSLHVSQALLSHLGATSKEAENTTFFQEVPKVIKKFSMTFAFCIIASLGMVALALFVPEFWRIDQFFAIFPLATVIVSHFMLPIVLNPSLMLFTW</sequence>
<evidence type="ECO:0000313" key="2">
    <source>
        <dbReference type="EMBL" id="THW39094.1"/>
    </source>
</evidence>
<feature type="transmembrane region" description="Helical" evidence="1">
    <location>
        <begin position="54"/>
        <end position="73"/>
    </location>
</feature>
<keyword evidence="1" id="KW-0812">Transmembrane</keyword>
<feature type="transmembrane region" description="Helical" evidence="1">
    <location>
        <begin position="168"/>
        <end position="188"/>
    </location>
</feature>
<evidence type="ECO:0000313" key="3">
    <source>
        <dbReference type="Proteomes" id="UP000309076"/>
    </source>
</evidence>
<comment type="caution">
    <text evidence="2">The sequence shown here is derived from an EMBL/GenBank/DDBJ whole genome shotgun (WGS) entry which is preliminary data.</text>
</comment>
<dbReference type="AlphaFoldDB" id="A0AB74IRW1"/>